<reference evidence="2" key="1">
    <citation type="submission" date="2016-09" db="EMBL/GenBank/DDBJ databases">
        <authorList>
            <person name="Gulvik C.A."/>
        </authorList>
    </citation>
    <scope>NUCLEOTIDE SEQUENCE [LARGE SCALE GENOMIC DNA]</scope>
    <source>
        <strain evidence="2">DSM 23328</strain>
    </source>
</reference>
<dbReference type="Proteomes" id="UP000094068">
    <property type="component" value="Unassembled WGS sequence"/>
</dbReference>
<evidence type="ECO:0000313" key="1">
    <source>
        <dbReference type="EMBL" id="OEG11595.1"/>
    </source>
</evidence>
<dbReference type="RefSeq" id="WP_069646356.1">
    <property type="nucleotide sequence ID" value="NZ_MIJZ01000013.1"/>
</dbReference>
<dbReference type="AlphaFoldDB" id="A0A1E5GG81"/>
<keyword evidence="2" id="KW-1185">Reference proteome</keyword>
<dbReference type="EMBL" id="MIJZ01000013">
    <property type="protein sequence ID" value="OEG11595.1"/>
    <property type="molecule type" value="Genomic_DNA"/>
</dbReference>
<sequence length="84" mass="9861">MKRDHFFVVVFLLLVSFAFLVSPDQYHAEEEKVLQGIKMYTEEYNQAKQLLPEGYTFVGDSSDYSIRASRPVLLARDHIQKYGW</sequence>
<comment type="caution">
    <text evidence="1">The sequence shown here is derived from an EMBL/GenBank/DDBJ whole genome shotgun (WGS) entry which is preliminary data.</text>
</comment>
<gene>
    <name evidence="1" type="ORF">BCR21_09905</name>
</gene>
<accession>A0A1E5GG81</accession>
<organism evidence="1 2">
    <name type="scientific">Enterococcus ureasiticus</name>
    <dbReference type="NCBI Taxonomy" id="903984"/>
    <lineage>
        <taxon>Bacteria</taxon>
        <taxon>Bacillati</taxon>
        <taxon>Bacillota</taxon>
        <taxon>Bacilli</taxon>
        <taxon>Lactobacillales</taxon>
        <taxon>Enterococcaceae</taxon>
        <taxon>Enterococcus</taxon>
    </lineage>
</organism>
<evidence type="ECO:0000313" key="2">
    <source>
        <dbReference type="Proteomes" id="UP000094068"/>
    </source>
</evidence>
<proteinExistence type="predicted"/>
<name>A0A1E5GG81_9ENTE</name>
<dbReference type="STRING" id="903984.BCR21_09905"/>
<protein>
    <submittedName>
        <fullName evidence="1">Uncharacterized protein</fullName>
    </submittedName>
</protein>